<gene>
    <name evidence="1" type="ORF">HC176_18245</name>
</gene>
<dbReference type="Pfam" id="PF18976">
    <property type="entry name" value="DUF5712"/>
    <property type="match status" value="1"/>
</dbReference>
<evidence type="ECO:0000313" key="1">
    <source>
        <dbReference type="EMBL" id="NJX17414.1"/>
    </source>
</evidence>
<evidence type="ECO:0000313" key="2">
    <source>
        <dbReference type="Proteomes" id="UP000760545"/>
    </source>
</evidence>
<proteinExistence type="predicted"/>
<feature type="non-terminal residue" evidence="1">
    <location>
        <position position="1"/>
    </location>
</feature>
<keyword evidence="2" id="KW-1185">Reference proteome</keyword>
<accession>A0ABX1DK60</accession>
<comment type="caution">
    <text evidence="1">The sequence shown here is derived from an EMBL/GenBank/DDBJ whole genome shotgun (WGS) entry which is preliminary data.</text>
</comment>
<dbReference type="RefSeq" id="WP_245234963.1">
    <property type="nucleotide sequence ID" value="NZ_JAAVJS010000603.1"/>
</dbReference>
<sequence length="111" mass="12989">SADFVGYLEKENQDLEQGSMEHFFNQYDDEISANEVVNAIDGNGAKLKKTEPKFYSITVNPSKYELNRLQNNSEDLKRYTRYLMKDYVASFNREINGRPITIDDIKYYAKI</sequence>
<reference evidence="1 2" key="1">
    <citation type="submission" date="2020-03" db="EMBL/GenBank/DDBJ databases">
        <title>Tamlana sp. nov, isolated from XXX.</title>
        <authorList>
            <person name="Cao W.R."/>
        </authorList>
    </citation>
    <scope>NUCLEOTIDE SEQUENCE [LARGE SCALE GENOMIC DNA]</scope>
    <source>
        <strain evidence="1 2">HST1-43</strain>
    </source>
</reference>
<feature type="non-terminal residue" evidence="1">
    <location>
        <position position="111"/>
    </location>
</feature>
<name>A0ABX1DK60_9FLAO</name>
<organism evidence="1 2">
    <name type="scientific">Tamlana crocina</name>
    <dbReference type="NCBI Taxonomy" id="393006"/>
    <lineage>
        <taxon>Bacteria</taxon>
        <taxon>Pseudomonadati</taxon>
        <taxon>Bacteroidota</taxon>
        <taxon>Flavobacteriia</taxon>
        <taxon>Flavobacteriales</taxon>
        <taxon>Flavobacteriaceae</taxon>
        <taxon>Tamlana</taxon>
    </lineage>
</organism>
<dbReference type="Proteomes" id="UP000760545">
    <property type="component" value="Unassembled WGS sequence"/>
</dbReference>
<dbReference type="EMBL" id="JAAVJS010000603">
    <property type="protein sequence ID" value="NJX17414.1"/>
    <property type="molecule type" value="Genomic_DNA"/>
</dbReference>
<protein>
    <submittedName>
        <fullName evidence="1">Mobilization protein</fullName>
    </submittedName>
</protein>
<dbReference type="InterPro" id="IPR043766">
    <property type="entry name" value="BfmA-like"/>
</dbReference>